<dbReference type="Gene3D" id="1.25.40.10">
    <property type="entry name" value="Tetratricopeptide repeat domain"/>
    <property type="match status" value="1"/>
</dbReference>
<feature type="region of interest" description="Disordered" evidence="1">
    <location>
        <begin position="439"/>
        <end position="460"/>
    </location>
</feature>
<name>A0ABW6GME7_9ACTN</name>
<proteinExistence type="predicted"/>
<dbReference type="RefSeq" id="WP_380314891.1">
    <property type="nucleotide sequence ID" value="NZ_JBHYPW010000001.1"/>
</dbReference>
<sequence length="460" mass="48940">MSTPTAAPGSRPPLPARHTARTGLAAWRARIDGLLTAGTTPSCPVYVDLSDATAASARHARITCELIDRLAEQREPVLPRFNTNLPAGFRWAAAAAAGAPRYLKSEPAKVQDEHRTPRWQRLAEVSAGRPVHAAAADAFLRLGFMRDAVAAAGLPERALREPDRHLDLRHELGPERRSVLLRLGADPERVVAAALAAAADRTLPARTRLVLANGVMVARGKAGLRDELFLHAVDLGRRAADELDGRPFETALGRHTYHRAAAFDPYLRGDTDGAVAVLDTAAGHLAEAAAALDDDGRTRTDPAPTGHPTGHSTRHPTGHLTGHPDGAGAADRLAWGDYRFPLLETTTKTLLFAGHPDRALRTAHLLADHDPGDARAWLTLGLAQVFHGDHPGALVSYARAESVGGHWSAAAAYYEAWVRDRIGDTEGAAAAVRRSLAMDPTSPEAAGLQRQLGAAARQGT</sequence>
<keyword evidence="3" id="KW-1185">Reference proteome</keyword>
<protein>
    <submittedName>
        <fullName evidence="2">Tetratricopeptide repeat protein</fullName>
    </submittedName>
</protein>
<dbReference type="Proteomes" id="UP001599542">
    <property type="component" value="Unassembled WGS sequence"/>
</dbReference>
<dbReference type="InterPro" id="IPR011990">
    <property type="entry name" value="TPR-like_helical_dom_sf"/>
</dbReference>
<accession>A0ABW6GME7</accession>
<comment type="caution">
    <text evidence="2">The sequence shown here is derived from an EMBL/GenBank/DDBJ whole genome shotgun (WGS) entry which is preliminary data.</text>
</comment>
<organism evidence="2 3">
    <name type="scientific">Kitasatospora phosalacinea</name>
    <dbReference type="NCBI Taxonomy" id="2065"/>
    <lineage>
        <taxon>Bacteria</taxon>
        <taxon>Bacillati</taxon>
        <taxon>Actinomycetota</taxon>
        <taxon>Actinomycetes</taxon>
        <taxon>Kitasatosporales</taxon>
        <taxon>Streptomycetaceae</taxon>
        <taxon>Kitasatospora</taxon>
    </lineage>
</organism>
<evidence type="ECO:0000313" key="3">
    <source>
        <dbReference type="Proteomes" id="UP001599542"/>
    </source>
</evidence>
<evidence type="ECO:0000313" key="2">
    <source>
        <dbReference type="EMBL" id="MFE1353921.1"/>
    </source>
</evidence>
<evidence type="ECO:0000256" key="1">
    <source>
        <dbReference type="SAM" id="MobiDB-lite"/>
    </source>
</evidence>
<dbReference type="SUPFAM" id="SSF48452">
    <property type="entry name" value="TPR-like"/>
    <property type="match status" value="1"/>
</dbReference>
<feature type="region of interest" description="Disordered" evidence="1">
    <location>
        <begin position="290"/>
        <end position="326"/>
    </location>
</feature>
<dbReference type="EMBL" id="JBHYPX010000035">
    <property type="protein sequence ID" value="MFE1353921.1"/>
    <property type="molecule type" value="Genomic_DNA"/>
</dbReference>
<reference evidence="2 3" key="1">
    <citation type="submission" date="2024-09" db="EMBL/GenBank/DDBJ databases">
        <title>The Natural Products Discovery Center: Release of the First 8490 Sequenced Strains for Exploring Actinobacteria Biosynthetic Diversity.</title>
        <authorList>
            <person name="Kalkreuter E."/>
            <person name="Kautsar S.A."/>
            <person name="Yang D."/>
            <person name="Bader C.D."/>
            <person name="Teijaro C.N."/>
            <person name="Fluegel L."/>
            <person name="Davis C.M."/>
            <person name="Simpson J.R."/>
            <person name="Lauterbach L."/>
            <person name="Steele A.D."/>
            <person name="Gui C."/>
            <person name="Meng S."/>
            <person name="Li G."/>
            <person name="Viehrig K."/>
            <person name="Ye F."/>
            <person name="Su P."/>
            <person name="Kiefer A.F."/>
            <person name="Nichols A."/>
            <person name="Cepeda A.J."/>
            <person name="Yan W."/>
            <person name="Fan B."/>
            <person name="Jiang Y."/>
            <person name="Adhikari A."/>
            <person name="Zheng C.-J."/>
            <person name="Schuster L."/>
            <person name="Cowan T.M."/>
            <person name="Smanski M.J."/>
            <person name="Chevrette M.G."/>
            <person name="De Carvalho L.P.S."/>
            <person name="Shen B."/>
        </authorList>
    </citation>
    <scope>NUCLEOTIDE SEQUENCE [LARGE SCALE GENOMIC DNA]</scope>
    <source>
        <strain evidence="2 3">NPDC058753</strain>
    </source>
</reference>
<feature type="compositionally biased region" description="Low complexity" evidence="1">
    <location>
        <begin position="445"/>
        <end position="460"/>
    </location>
</feature>
<gene>
    <name evidence="2" type="ORF">ACFW6T_18235</name>
</gene>